<dbReference type="Ensembl" id="ENSFHET00000013277.1">
    <property type="protein sequence ID" value="ENSFHEP00000001803.1"/>
    <property type="gene ID" value="ENSFHEG00000002551.1"/>
</dbReference>
<dbReference type="Proteomes" id="UP000265000">
    <property type="component" value="Unplaced"/>
</dbReference>
<proteinExistence type="predicted"/>
<organism evidence="2 3">
    <name type="scientific">Fundulus heteroclitus</name>
    <name type="common">Killifish</name>
    <name type="synonym">Mummichog</name>
    <dbReference type="NCBI Taxonomy" id="8078"/>
    <lineage>
        <taxon>Eukaryota</taxon>
        <taxon>Metazoa</taxon>
        <taxon>Chordata</taxon>
        <taxon>Craniata</taxon>
        <taxon>Vertebrata</taxon>
        <taxon>Euteleostomi</taxon>
        <taxon>Actinopterygii</taxon>
        <taxon>Neopterygii</taxon>
        <taxon>Teleostei</taxon>
        <taxon>Neoteleostei</taxon>
        <taxon>Acanthomorphata</taxon>
        <taxon>Ovalentaria</taxon>
        <taxon>Atherinomorphae</taxon>
        <taxon>Cyprinodontiformes</taxon>
        <taxon>Fundulidae</taxon>
        <taxon>Fundulus</taxon>
    </lineage>
</organism>
<evidence type="ECO:0000313" key="3">
    <source>
        <dbReference type="Proteomes" id="UP000265000"/>
    </source>
</evidence>
<sequence>MVLSAQGRDHHSQELLIHMELLRVHNTQFGIGGLDVVQVLHSSFQSTHHSSSMLCHFGVTEDGSRGGEVAERSEMSLSPGIHNQEPDSRDTFQRLIHIHLSPQSCDGLALSICPLNHGDELSLSLVHK</sequence>
<evidence type="ECO:0000256" key="1">
    <source>
        <dbReference type="SAM" id="MobiDB-lite"/>
    </source>
</evidence>
<reference evidence="2" key="2">
    <citation type="submission" date="2025-09" db="UniProtKB">
        <authorList>
            <consortium name="Ensembl"/>
        </authorList>
    </citation>
    <scope>IDENTIFICATION</scope>
</reference>
<feature type="region of interest" description="Disordered" evidence="1">
    <location>
        <begin position="65"/>
        <end position="86"/>
    </location>
</feature>
<feature type="compositionally biased region" description="Basic and acidic residues" evidence="1">
    <location>
        <begin position="65"/>
        <end position="74"/>
    </location>
</feature>
<name>A0A3Q2SR71_FUNHE</name>
<protein>
    <submittedName>
        <fullName evidence="2">Uncharacterized protein</fullName>
    </submittedName>
</protein>
<reference evidence="2" key="1">
    <citation type="submission" date="2025-08" db="UniProtKB">
        <authorList>
            <consortium name="Ensembl"/>
        </authorList>
    </citation>
    <scope>IDENTIFICATION</scope>
</reference>
<dbReference type="AlphaFoldDB" id="A0A3Q2SR71"/>
<dbReference type="GeneTree" id="ENSGT00940000175631"/>
<keyword evidence="3" id="KW-1185">Reference proteome</keyword>
<accession>A0A3Q2SR71</accession>
<evidence type="ECO:0000313" key="2">
    <source>
        <dbReference type="Ensembl" id="ENSFHEP00000001803.1"/>
    </source>
</evidence>